<dbReference type="GO" id="GO:0016301">
    <property type="term" value="F:kinase activity"/>
    <property type="evidence" value="ECO:0007669"/>
    <property type="project" value="UniProtKB-KW"/>
</dbReference>
<keyword evidence="4" id="KW-0808">Transferase</keyword>
<dbReference type="PANTHER" id="PTHR48062">
    <property type="entry name" value="RECEPTOR-LIKE PROTEIN 14"/>
    <property type="match status" value="1"/>
</dbReference>
<evidence type="ECO:0000256" key="3">
    <source>
        <dbReference type="SAM" id="Phobius"/>
    </source>
</evidence>
<comment type="caution">
    <text evidence="4">The sequence shown here is derived from an EMBL/GenBank/DDBJ whole genome shotgun (WGS) entry which is preliminary data.</text>
</comment>
<gene>
    <name evidence="4" type="ORF">OLEA9_A034797</name>
</gene>
<keyword evidence="3" id="KW-1133">Transmembrane helix</keyword>
<dbReference type="PANTHER" id="PTHR48062:SF21">
    <property type="entry name" value="RECEPTOR-LIKE PROTEIN 12"/>
    <property type="match status" value="1"/>
</dbReference>
<keyword evidence="5" id="KW-1185">Reference proteome</keyword>
<keyword evidence="1" id="KW-0433">Leucine-rich repeat</keyword>
<evidence type="ECO:0000256" key="1">
    <source>
        <dbReference type="ARBA" id="ARBA00022614"/>
    </source>
</evidence>
<dbReference type="Proteomes" id="UP000594638">
    <property type="component" value="Unassembled WGS sequence"/>
</dbReference>
<dbReference type="OrthoDB" id="904373at2759"/>
<feature type="transmembrane region" description="Helical" evidence="3">
    <location>
        <begin position="40"/>
        <end position="62"/>
    </location>
</feature>
<accession>A0A8S0SEX7</accession>
<dbReference type="AlphaFoldDB" id="A0A8S0SEX7"/>
<keyword evidence="4" id="KW-0675">Receptor</keyword>
<name>A0A8S0SEX7_OLEEU</name>
<keyword evidence="2" id="KW-0677">Repeat</keyword>
<keyword evidence="4" id="KW-0418">Kinase</keyword>
<dbReference type="EMBL" id="CACTIH010004173">
    <property type="protein sequence ID" value="CAA2989929.1"/>
    <property type="molecule type" value="Genomic_DNA"/>
</dbReference>
<sequence length="81" mass="9290">GNPYLCGHPLPDDCTSTGSTPILPSADDENEEHGFMDMEFFYISFIVSYLSVVLCIATVLSINPHWRKAWFHFIEVHIIRF</sequence>
<keyword evidence="3" id="KW-0812">Transmembrane</keyword>
<dbReference type="Gramene" id="OE9A034797T1">
    <property type="protein sequence ID" value="OE9A034797C1"/>
    <property type="gene ID" value="OE9A034797"/>
</dbReference>
<keyword evidence="3" id="KW-0472">Membrane</keyword>
<dbReference type="InterPro" id="IPR051502">
    <property type="entry name" value="RLP_Defense_Trigger"/>
</dbReference>
<evidence type="ECO:0000313" key="4">
    <source>
        <dbReference type="EMBL" id="CAA2989929.1"/>
    </source>
</evidence>
<organism evidence="4 5">
    <name type="scientific">Olea europaea subsp. europaea</name>
    <dbReference type="NCBI Taxonomy" id="158383"/>
    <lineage>
        <taxon>Eukaryota</taxon>
        <taxon>Viridiplantae</taxon>
        <taxon>Streptophyta</taxon>
        <taxon>Embryophyta</taxon>
        <taxon>Tracheophyta</taxon>
        <taxon>Spermatophyta</taxon>
        <taxon>Magnoliopsida</taxon>
        <taxon>eudicotyledons</taxon>
        <taxon>Gunneridae</taxon>
        <taxon>Pentapetalae</taxon>
        <taxon>asterids</taxon>
        <taxon>lamiids</taxon>
        <taxon>Lamiales</taxon>
        <taxon>Oleaceae</taxon>
        <taxon>Oleeae</taxon>
        <taxon>Olea</taxon>
    </lineage>
</organism>
<feature type="non-terminal residue" evidence="4">
    <location>
        <position position="1"/>
    </location>
</feature>
<reference evidence="4 5" key="1">
    <citation type="submission" date="2019-12" db="EMBL/GenBank/DDBJ databases">
        <authorList>
            <person name="Alioto T."/>
            <person name="Alioto T."/>
            <person name="Gomez Garrido J."/>
        </authorList>
    </citation>
    <scope>NUCLEOTIDE SEQUENCE [LARGE SCALE GENOMIC DNA]</scope>
</reference>
<proteinExistence type="predicted"/>
<evidence type="ECO:0000256" key="2">
    <source>
        <dbReference type="ARBA" id="ARBA00022737"/>
    </source>
</evidence>
<evidence type="ECO:0000313" key="5">
    <source>
        <dbReference type="Proteomes" id="UP000594638"/>
    </source>
</evidence>
<protein>
    <submittedName>
        <fullName evidence="4">LRR receptor-like serine threonine- kinase GSO1</fullName>
    </submittedName>
</protein>